<dbReference type="PROSITE" id="PS52016">
    <property type="entry name" value="TONB_DEPENDENT_REC_3"/>
    <property type="match status" value="1"/>
</dbReference>
<evidence type="ECO:0000313" key="13">
    <source>
        <dbReference type="Proteomes" id="UP000199421"/>
    </source>
</evidence>
<dbReference type="AlphaFoldDB" id="A0A1H7MML7"/>
<dbReference type="Gene3D" id="2.60.40.1120">
    <property type="entry name" value="Carboxypeptidase-like, regulatory domain"/>
    <property type="match status" value="1"/>
</dbReference>
<dbReference type="Pfam" id="PF07715">
    <property type="entry name" value="Plug"/>
    <property type="match status" value="1"/>
</dbReference>
<dbReference type="InterPro" id="IPR036942">
    <property type="entry name" value="Beta-barrel_TonB_sf"/>
</dbReference>
<dbReference type="NCBIfam" id="TIGR04056">
    <property type="entry name" value="OMP_RagA_SusC"/>
    <property type="match status" value="1"/>
</dbReference>
<evidence type="ECO:0000256" key="6">
    <source>
        <dbReference type="ARBA" id="ARBA00023136"/>
    </source>
</evidence>
<evidence type="ECO:0000256" key="5">
    <source>
        <dbReference type="ARBA" id="ARBA00023077"/>
    </source>
</evidence>
<dbReference type="Gene3D" id="2.170.130.10">
    <property type="entry name" value="TonB-dependent receptor, plug domain"/>
    <property type="match status" value="1"/>
</dbReference>
<feature type="domain" description="TonB-dependent receptor-like beta-barrel" evidence="10">
    <location>
        <begin position="475"/>
        <end position="1055"/>
    </location>
</feature>
<name>A0A1H7MML7_OLID1</name>
<sequence length="1105" mass="124293">MKNYANALALLKKCKKLICVLWLLLGLQGVFLLGHALEKQSLSETLISLNETNKPLKDILNTFGEKSGLRMIYNEKLIKKYQQLSIKEEKQRLSVVLDHLLANTELDYELRKESVIILEKESPSQGPITVDKPLAKLQDRQIKGIVTDETGLSLPGVSVKIKDTARGTVTDSQGNFALDVSNDTTVLVFSYMGFLTQEMPLTTETMLRIKLKSVDNELDEVVVIGYGTQRKGDLTSSVATVKSEDFLKGSVRDAGQLIQGKVAGLTITNPSGDPTANTQVLLRGNTTILGANSNPLVLIDGVPGSFNTVAPEDIESVDVLKDGSAAAIYGTRGTNGVILITTKKAKGNDLNQVDYSAYASTSQIIRRLDMLTAADYRDQIAAGTRDASWDLGASTNWLNEITRTPISHVHNLTFKGGNGKTNYIANLNYRALQGIFKRSNNNVFQGRIEINHSMFDDKLKFNIGIIGNQTSYTATGDGYGFNSYVYRQALIRNPTAPIYDAEGNWQEQTGLFEYENPLSRLYESDGKQDSTEMRYNGNISYNPIKDLKLNALFSYVKSQQNGGYYETKNHISTLRDGRNGFAAVSSNANTSKLMELTAQYSKDINDHSFNLLGGYSYQETDYTFQRMTNWDFPTDNFSYHNISTGRALKEGLTEERTIRRTTNLIGFFGRLTYSYKDKYLLLASLRHEAASQLYGTRKPWGTFPAISLGWRLSKEAFMENQHLFDDLKLRAGYGVTGSQPNASFLGVALLNYSDYFYSNGTWIQIITPAQNSNEYLRWEEKHETNIGLDFSMLNSRITGSIDVYNRDINGLLYDYAVPSPPNLYTTTRANVGKMRNRGVEVLLSFNPIRKKDFNWTTSVNFSTNSNKLISLSNELYQSSSDYFMTGWISEPVKTESHIVRVGDKIGNFYGFKVIDIADDGKWIYEDKDGNAVAYDDFSRAFQDKKVIGNGLPRWYAGWNHSFQYKQFDLNISMRGAFGYQIINGARMYYENTNLEQYNRLKSAYDKIYGKAVLNSLVPGEFNSYYVENGNHWKIDNITLGYTFNSKKWKNVKALRLYASSLNTFIITGYKGIDPEVNRSGLNPGYDNRDQYPSIRSFTIGANVSF</sequence>
<reference evidence="13" key="1">
    <citation type="submission" date="2016-10" db="EMBL/GenBank/DDBJ databases">
        <authorList>
            <person name="Varghese N."/>
            <person name="Submissions S."/>
        </authorList>
    </citation>
    <scope>NUCLEOTIDE SEQUENCE [LARGE SCALE GENOMIC DNA]</scope>
    <source>
        <strain evidence="13">DSM 18733</strain>
    </source>
</reference>
<dbReference type="NCBIfam" id="TIGR04057">
    <property type="entry name" value="SusC_RagA_signa"/>
    <property type="match status" value="1"/>
</dbReference>
<gene>
    <name evidence="12" type="ORF">SAMN05661044_02056</name>
</gene>
<dbReference type="Pfam" id="PF13715">
    <property type="entry name" value="CarbopepD_reg_2"/>
    <property type="match status" value="1"/>
</dbReference>
<dbReference type="InterPro" id="IPR023997">
    <property type="entry name" value="TonB-dep_OMP_SusC/RagA_CS"/>
</dbReference>
<dbReference type="STRING" id="407022.SAMN05661044_02056"/>
<comment type="subcellular location">
    <subcellularLocation>
        <location evidence="1 8">Cell outer membrane</location>
        <topology evidence="1 8">Multi-pass membrane protein</topology>
    </subcellularLocation>
</comment>
<dbReference type="Proteomes" id="UP000199421">
    <property type="component" value="Unassembled WGS sequence"/>
</dbReference>
<protein>
    <submittedName>
        <fullName evidence="12">TonB-linked outer membrane protein, SusC/RagA family</fullName>
    </submittedName>
</protein>
<dbReference type="RefSeq" id="WP_202907780.1">
    <property type="nucleotide sequence ID" value="NZ_FOAF01000001.1"/>
</dbReference>
<dbReference type="SUPFAM" id="SSF49464">
    <property type="entry name" value="Carboxypeptidase regulatory domain-like"/>
    <property type="match status" value="1"/>
</dbReference>
<evidence type="ECO:0000256" key="9">
    <source>
        <dbReference type="RuleBase" id="RU003357"/>
    </source>
</evidence>
<dbReference type="InterPro" id="IPR039426">
    <property type="entry name" value="TonB-dep_rcpt-like"/>
</dbReference>
<dbReference type="InterPro" id="IPR008969">
    <property type="entry name" value="CarboxyPept-like_regulatory"/>
</dbReference>
<keyword evidence="6 8" id="KW-0472">Membrane</keyword>
<evidence type="ECO:0000256" key="1">
    <source>
        <dbReference type="ARBA" id="ARBA00004571"/>
    </source>
</evidence>
<accession>A0A1H7MML7</accession>
<dbReference type="InterPro" id="IPR023996">
    <property type="entry name" value="TonB-dep_OMP_SusC/RagA"/>
</dbReference>
<dbReference type="GO" id="GO:0009279">
    <property type="term" value="C:cell outer membrane"/>
    <property type="evidence" value="ECO:0007669"/>
    <property type="project" value="UniProtKB-SubCell"/>
</dbReference>
<evidence type="ECO:0000259" key="11">
    <source>
        <dbReference type="Pfam" id="PF07715"/>
    </source>
</evidence>
<dbReference type="SUPFAM" id="SSF56935">
    <property type="entry name" value="Porins"/>
    <property type="match status" value="1"/>
</dbReference>
<evidence type="ECO:0000256" key="2">
    <source>
        <dbReference type="ARBA" id="ARBA00022448"/>
    </source>
</evidence>
<evidence type="ECO:0000256" key="8">
    <source>
        <dbReference type="PROSITE-ProRule" id="PRU01360"/>
    </source>
</evidence>
<dbReference type="Gene3D" id="2.40.170.20">
    <property type="entry name" value="TonB-dependent receptor, beta-barrel domain"/>
    <property type="match status" value="1"/>
</dbReference>
<evidence type="ECO:0000259" key="10">
    <source>
        <dbReference type="Pfam" id="PF00593"/>
    </source>
</evidence>
<keyword evidence="13" id="KW-1185">Reference proteome</keyword>
<dbReference type="Pfam" id="PF00593">
    <property type="entry name" value="TonB_dep_Rec_b-barrel"/>
    <property type="match status" value="1"/>
</dbReference>
<evidence type="ECO:0000256" key="4">
    <source>
        <dbReference type="ARBA" id="ARBA00022692"/>
    </source>
</evidence>
<keyword evidence="3 8" id="KW-1134">Transmembrane beta strand</keyword>
<dbReference type="EMBL" id="FOAF01000001">
    <property type="protein sequence ID" value="SEL12108.1"/>
    <property type="molecule type" value="Genomic_DNA"/>
</dbReference>
<dbReference type="Gene3D" id="3.55.50.30">
    <property type="match status" value="1"/>
</dbReference>
<feature type="domain" description="TonB-dependent receptor plug" evidence="11">
    <location>
        <begin position="232"/>
        <end position="337"/>
    </location>
</feature>
<proteinExistence type="inferred from homology"/>
<dbReference type="InterPro" id="IPR000531">
    <property type="entry name" value="Beta-barrel_TonB"/>
</dbReference>
<organism evidence="12 13">
    <name type="scientific">Olivibacter domesticus</name>
    <name type="common">Pseudosphingobacterium domesticum</name>
    <dbReference type="NCBI Taxonomy" id="407022"/>
    <lineage>
        <taxon>Bacteria</taxon>
        <taxon>Pseudomonadati</taxon>
        <taxon>Bacteroidota</taxon>
        <taxon>Sphingobacteriia</taxon>
        <taxon>Sphingobacteriales</taxon>
        <taxon>Sphingobacteriaceae</taxon>
        <taxon>Olivibacter</taxon>
    </lineage>
</organism>
<evidence type="ECO:0000313" key="12">
    <source>
        <dbReference type="EMBL" id="SEL12108.1"/>
    </source>
</evidence>
<evidence type="ECO:0000256" key="7">
    <source>
        <dbReference type="ARBA" id="ARBA00023237"/>
    </source>
</evidence>
<dbReference type="InterPro" id="IPR012910">
    <property type="entry name" value="Plug_dom"/>
</dbReference>
<keyword evidence="5 9" id="KW-0798">TonB box</keyword>
<keyword evidence="2 8" id="KW-0813">Transport</keyword>
<comment type="similarity">
    <text evidence="8 9">Belongs to the TonB-dependent receptor family.</text>
</comment>
<dbReference type="InterPro" id="IPR037066">
    <property type="entry name" value="Plug_dom_sf"/>
</dbReference>
<keyword evidence="4 8" id="KW-0812">Transmembrane</keyword>
<keyword evidence="7 8" id="KW-0998">Cell outer membrane</keyword>
<evidence type="ECO:0000256" key="3">
    <source>
        <dbReference type="ARBA" id="ARBA00022452"/>
    </source>
</evidence>